<protein>
    <submittedName>
        <fullName evidence="1">Uncharacterized protein</fullName>
    </submittedName>
</protein>
<dbReference type="EMBL" id="HBFS01001554">
    <property type="protein sequence ID" value="CAD8907875.1"/>
    <property type="molecule type" value="Transcribed_RNA"/>
</dbReference>
<evidence type="ECO:0000313" key="1">
    <source>
        <dbReference type="EMBL" id="CAD8907875.1"/>
    </source>
</evidence>
<accession>A0A7S1C2K3</accession>
<dbReference type="AlphaFoldDB" id="A0A7S1C2K3"/>
<reference evidence="1" key="1">
    <citation type="submission" date="2021-01" db="EMBL/GenBank/DDBJ databases">
        <authorList>
            <person name="Corre E."/>
            <person name="Pelletier E."/>
            <person name="Niang G."/>
            <person name="Scheremetjew M."/>
            <person name="Finn R."/>
            <person name="Kale V."/>
            <person name="Holt S."/>
            <person name="Cochrane G."/>
            <person name="Meng A."/>
            <person name="Brown T."/>
            <person name="Cohen L."/>
        </authorList>
    </citation>
    <scope>NUCLEOTIDE SEQUENCE</scope>
    <source>
        <strain evidence="1">Ms1</strain>
    </source>
</reference>
<gene>
    <name evidence="1" type="ORF">BSP0115_LOCUS1072</name>
</gene>
<proteinExistence type="predicted"/>
<sequence length="547" mass="56833">MDAGVSWPLTSDDGGVPAVRTTATATACLAAATRAAGGDVGRLEKERAWRENYARHFVDHVTACATSAEAATRAARAGLDFVYDCFTFTRPGAAASAAPALLREAMEDPMPRAFATAVLDGGGARADAPAPSLSMPYNGKVLNGASLVAQADAWARQGVIEPSAAAAVRAASVLGASGRLATALAGHVFAVMGAGAEMGPTATLLSLGATIVAVDLDGRPFMWQRLLGLARASRGRLVVPVRRRDGDGDAEQLELPDEELCERAGANLLTDTPEVAAWLSSVCPGQAMTVGAYAYLDGAAFVRISVAQDAIATAVLRRRPGTSLSYLCTPTDIFLRPLAARRAALQRYEERPAWMRFLATSSCSRLMSRNAVLDEPLTNGDGVEVDVVDCTVSQQGPNYLFAKRIQHWRAVVARAGGAVVSSNIAPSSATVSVTKAKLLKAAFDGVRYVPPIEVFQPATANAAMAIALLHDIFDADSAAHPTTPLSHPLLLFADGAWHGGMWRCGVKVGSAAVPAAVIGLAIEHSSSLMGGGALATVGVGLLLRSRL</sequence>
<name>A0A7S1C2K3_9STRA</name>
<organism evidence="1">
    <name type="scientific">Bicosoecida sp. CB-2014</name>
    <dbReference type="NCBI Taxonomy" id="1486930"/>
    <lineage>
        <taxon>Eukaryota</taxon>
        <taxon>Sar</taxon>
        <taxon>Stramenopiles</taxon>
        <taxon>Bigyra</taxon>
        <taxon>Opalozoa</taxon>
        <taxon>Bicosoecida</taxon>
    </lineage>
</organism>